<evidence type="ECO:0000259" key="5">
    <source>
        <dbReference type="Pfam" id="PF07859"/>
    </source>
</evidence>
<protein>
    <recommendedName>
        <fullName evidence="5">Alpha/beta hydrolase fold-3 domain-containing protein</fullName>
    </recommendedName>
</protein>
<comment type="caution">
    <text evidence="6">The sequence shown here is derived from an EMBL/GenBank/DDBJ whole genome shotgun (WGS) entry which is preliminary data.</text>
</comment>
<keyword evidence="4" id="KW-0472">Membrane</keyword>
<keyword evidence="2" id="KW-0378">Hydrolase</keyword>
<evidence type="ECO:0000256" key="4">
    <source>
        <dbReference type="SAM" id="Phobius"/>
    </source>
</evidence>
<feature type="active site" evidence="3">
    <location>
        <position position="250"/>
    </location>
</feature>
<reference evidence="7" key="1">
    <citation type="submission" date="2015-09" db="EMBL/GenBank/DDBJ databases">
        <authorList>
            <person name="Fill T.P."/>
            <person name="Baretta J.F."/>
            <person name="de Almeida L.G."/>
            <person name="Rocha M."/>
            <person name="de Souza D.H."/>
            <person name="Malavazi I."/>
            <person name="Cerdeira L.T."/>
            <person name="Hong H."/>
            <person name="Samborskyy M."/>
            <person name="de Vasconcelos A.T."/>
            <person name="Leadlay P."/>
            <person name="Rodrigues-Filho E."/>
        </authorList>
    </citation>
    <scope>NUCLEOTIDE SEQUENCE [LARGE SCALE GENOMIC DNA]</scope>
    <source>
        <strain evidence="7">LaBioMMi 136</strain>
    </source>
</reference>
<evidence type="ECO:0000256" key="2">
    <source>
        <dbReference type="ARBA" id="ARBA00022801"/>
    </source>
</evidence>
<dbReference type="AlphaFoldDB" id="A0A1S9RIV1"/>
<name>A0A1S9RIV1_PENBI</name>
<keyword evidence="4" id="KW-0812">Transmembrane</keyword>
<dbReference type="SUPFAM" id="SSF53474">
    <property type="entry name" value="alpha/beta-Hydrolases"/>
    <property type="match status" value="1"/>
</dbReference>
<dbReference type="PROSITE" id="PS01174">
    <property type="entry name" value="LIPASE_GDXG_SER"/>
    <property type="match status" value="1"/>
</dbReference>
<comment type="similarity">
    <text evidence="1">Belongs to the 'GDXG' lipolytic enzyme family.</text>
</comment>
<proteinExistence type="inferred from homology"/>
<keyword evidence="4" id="KW-1133">Transmembrane helix</keyword>
<dbReference type="PANTHER" id="PTHR48081:SF8">
    <property type="entry name" value="ALPHA_BETA HYDROLASE FOLD-3 DOMAIN-CONTAINING PROTEIN-RELATED"/>
    <property type="match status" value="1"/>
</dbReference>
<dbReference type="EMBL" id="LJBN01000172">
    <property type="protein sequence ID" value="OOQ84988.1"/>
    <property type="molecule type" value="Genomic_DNA"/>
</dbReference>
<feature type="domain" description="Alpha/beta hydrolase fold-3" evidence="5">
    <location>
        <begin position="170"/>
        <end position="390"/>
    </location>
</feature>
<dbReference type="InterPro" id="IPR029058">
    <property type="entry name" value="AB_hydrolase_fold"/>
</dbReference>
<dbReference type="PANTHER" id="PTHR48081">
    <property type="entry name" value="AB HYDROLASE SUPERFAMILY PROTEIN C4A8.06C"/>
    <property type="match status" value="1"/>
</dbReference>
<dbReference type="Pfam" id="PF07859">
    <property type="entry name" value="Abhydrolase_3"/>
    <property type="match status" value="1"/>
</dbReference>
<dbReference type="Gene3D" id="3.40.50.1820">
    <property type="entry name" value="alpha/beta hydrolase"/>
    <property type="match status" value="1"/>
</dbReference>
<sequence length="422" mass="47154">MTRASGVNRSTSKAEAVEVTKQEQGSWLIWLASPPIIIFILSLLYFILLGNSTSMPDPPPDTSFLILPWAAIAYLQSKNRQYQEWTYRQALLNTIIKVGLHKYISLKRTPSISLKPGFERKRFVLIAPAEPELYSGIALDEKTKPEPVGGTWFPKRPSLDSTLPKDQHVVLHLHGGSYISGNGRTATCGFIAKNFLSYTPTQYVLCLQYRLTGSLNGRFPAQLQDAISAYTYLIRTLHIPASQIILSGDSAGANLALGLLRYIKQFNNILLLPAPKCTWLFSPWTNIPGAMDEEAWNNSPNYKTDCVPASFTARGAALFLQNLEITKAVEEHVAPIKHPFALPSPILVVTGGKEVLYQEHREFAQIFKALPQNESLVDFFVSETTPHDVFMIGWIMGFRKEARECAEKAGEFVKRLGKSHKC</sequence>
<feature type="transmembrane region" description="Helical" evidence="4">
    <location>
        <begin position="27"/>
        <end position="48"/>
    </location>
</feature>
<dbReference type="InterPro" id="IPR013094">
    <property type="entry name" value="AB_hydrolase_3"/>
</dbReference>
<evidence type="ECO:0000256" key="3">
    <source>
        <dbReference type="PROSITE-ProRule" id="PRU10038"/>
    </source>
</evidence>
<evidence type="ECO:0000313" key="7">
    <source>
        <dbReference type="Proteomes" id="UP000190744"/>
    </source>
</evidence>
<dbReference type="GO" id="GO:0016787">
    <property type="term" value="F:hydrolase activity"/>
    <property type="evidence" value="ECO:0007669"/>
    <property type="project" value="UniProtKB-KW"/>
</dbReference>
<evidence type="ECO:0000313" key="6">
    <source>
        <dbReference type="EMBL" id="OOQ84988.1"/>
    </source>
</evidence>
<dbReference type="GO" id="GO:0072330">
    <property type="term" value="P:monocarboxylic acid biosynthetic process"/>
    <property type="evidence" value="ECO:0007669"/>
    <property type="project" value="UniProtKB-ARBA"/>
</dbReference>
<dbReference type="InterPro" id="IPR050300">
    <property type="entry name" value="GDXG_lipolytic_enzyme"/>
</dbReference>
<dbReference type="Proteomes" id="UP000190744">
    <property type="component" value="Unassembled WGS sequence"/>
</dbReference>
<evidence type="ECO:0000256" key="1">
    <source>
        <dbReference type="ARBA" id="ARBA00010515"/>
    </source>
</evidence>
<gene>
    <name evidence="6" type="ORF">PEBR_30888</name>
</gene>
<organism evidence="6 7">
    <name type="scientific">Penicillium brasilianum</name>
    <dbReference type="NCBI Taxonomy" id="104259"/>
    <lineage>
        <taxon>Eukaryota</taxon>
        <taxon>Fungi</taxon>
        <taxon>Dikarya</taxon>
        <taxon>Ascomycota</taxon>
        <taxon>Pezizomycotina</taxon>
        <taxon>Eurotiomycetes</taxon>
        <taxon>Eurotiomycetidae</taxon>
        <taxon>Eurotiales</taxon>
        <taxon>Aspergillaceae</taxon>
        <taxon>Penicillium</taxon>
    </lineage>
</organism>
<dbReference type="GO" id="GO:0017000">
    <property type="term" value="P:antibiotic biosynthetic process"/>
    <property type="evidence" value="ECO:0007669"/>
    <property type="project" value="UniProtKB-ARBA"/>
</dbReference>
<dbReference type="InterPro" id="IPR033140">
    <property type="entry name" value="Lipase_GDXG_put_SER_AS"/>
</dbReference>
<accession>A0A1S9RIV1</accession>